<sequence length="68" mass="8008">MRAYLVFKGEERLLETIAWHGKKVAHVSTFVGDCYTTIMHSDKGESEKEYEGTTLYFADLRNVYWKEK</sequence>
<reference evidence="1" key="2">
    <citation type="submission" date="2020-09" db="EMBL/GenBank/DDBJ databases">
        <authorList>
            <person name="Sun Q."/>
            <person name="Ohkuma M."/>
        </authorList>
    </citation>
    <scope>NUCLEOTIDE SEQUENCE</scope>
    <source>
        <strain evidence="1">JCM 17251</strain>
    </source>
</reference>
<dbReference type="Proteomes" id="UP000624041">
    <property type="component" value="Unassembled WGS sequence"/>
</dbReference>
<evidence type="ECO:0000313" key="1">
    <source>
        <dbReference type="EMBL" id="GGN64556.1"/>
    </source>
</evidence>
<dbReference type="EMBL" id="BMOS01000031">
    <property type="protein sequence ID" value="GGN64556.1"/>
    <property type="molecule type" value="Genomic_DNA"/>
</dbReference>
<gene>
    <name evidence="1" type="ORF">GCM10007971_32550</name>
</gene>
<reference evidence="1" key="1">
    <citation type="journal article" date="2014" name="Int. J. Syst. Evol. Microbiol.">
        <title>Complete genome sequence of Corynebacterium casei LMG S-19264T (=DSM 44701T), isolated from a smear-ripened cheese.</title>
        <authorList>
            <consortium name="US DOE Joint Genome Institute (JGI-PGF)"/>
            <person name="Walter F."/>
            <person name="Albersmeier A."/>
            <person name="Kalinowski J."/>
            <person name="Ruckert C."/>
        </authorList>
    </citation>
    <scope>NUCLEOTIDE SEQUENCE</scope>
    <source>
        <strain evidence="1">JCM 17251</strain>
    </source>
</reference>
<comment type="caution">
    <text evidence="1">The sequence shown here is derived from an EMBL/GenBank/DDBJ whole genome shotgun (WGS) entry which is preliminary data.</text>
</comment>
<dbReference type="AlphaFoldDB" id="A0A917Y4B0"/>
<name>A0A917Y4B0_9BACI</name>
<proteinExistence type="predicted"/>
<organism evidence="1 2">
    <name type="scientific">Oceanobacillus indicireducens</name>
    <dbReference type="NCBI Taxonomy" id="1004261"/>
    <lineage>
        <taxon>Bacteria</taxon>
        <taxon>Bacillati</taxon>
        <taxon>Bacillota</taxon>
        <taxon>Bacilli</taxon>
        <taxon>Bacillales</taxon>
        <taxon>Bacillaceae</taxon>
        <taxon>Oceanobacillus</taxon>
    </lineage>
</organism>
<keyword evidence="2" id="KW-1185">Reference proteome</keyword>
<dbReference type="RefSeq" id="WP_188858907.1">
    <property type="nucleotide sequence ID" value="NZ_BMOS01000031.1"/>
</dbReference>
<accession>A0A917Y4B0</accession>
<evidence type="ECO:0000313" key="2">
    <source>
        <dbReference type="Proteomes" id="UP000624041"/>
    </source>
</evidence>
<protein>
    <submittedName>
        <fullName evidence="1">Uncharacterized protein</fullName>
    </submittedName>
</protein>